<keyword evidence="3" id="KW-1185">Reference proteome</keyword>
<dbReference type="Proteomes" id="UP000026960">
    <property type="component" value="Chromosome 10"/>
</dbReference>
<proteinExistence type="predicted"/>
<organism evidence="2">
    <name type="scientific">Oryza barthii</name>
    <dbReference type="NCBI Taxonomy" id="65489"/>
    <lineage>
        <taxon>Eukaryota</taxon>
        <taxon>Viridiplantae</taxon>
        <taxon>Streptophyta</taxon>
        <taxon>Embryophyta</taxon>
        <taxon>Tracheophyta</taxon>
        <taxon>Spermatophyta</taxon>
        <taxon>Magnoliopsida</taxon>
        <taxon>Liliopsida</taxon>
        <taxon>Poales</taxon>
        <taxon>Poaceae</taxon>
        <taxon>BOP clade</taxon>
        <taxon>Oryzoideae</taxon>
        <taxon>Oryzeae</taxon>
        <taxon>Oryzinae</taxon>
        <taxon>Oryza</taxon>
    </lineage>
</organism>
<dbReference type="EnsemblPlants" id="OBART10G06130.1">
    <property type="protein sequence ID" value="OBART10G06130.1"/>
    <property type="gene ID" value="OBART10G06130"/>
</dbReference>
<dbReference type="AlphaFoldDB" id="A0A0D3HCD5"/>
<dbReference type="Gramene" id="OBART10G06130.1">
    <property type="protein sequence ID" value="OBART10G06130.1"/>
    <property type="gene ID" value="OBART10G06130"/>
</dbReference>
<feature type="region of interest" description="Disordered" evidence="1">
    <location>
        <begin position="1"/>
        <end position="115"/>
    </location>
</feature>
<accession>A0A0D3HCD5</accession>
<evidence type="ECO:0000313" key="3">
    <source>
        <dbReference type="Proteomes" id="UP000026960"/>
    </source>
</evidence>
<name>A0A0D3HCD5_9ORYZ</name>
<reference evidence="2" key="2">
    <citation type="submission" date="2015-03" db="UniProtKB">
        <authorList>
            <consortium name="EnsemblPlants"/>
        </authorList>
    </citation>
    <scope>IDENTIFICATION</scope>
</reference>
<reference evidence="2" key="1">
    <citation type="journal article" date="2009" name="Rice">
        <title>De Novo Next Generation Sequencing of Plant Genomes.</title>
        <authorList>
            <person name="Rounsley S."/>
            <person name="Marri P.R."/>
            <person name="Yu Y."/>
            <person name="He R."/>
            <person name="Sisneros N."/>
            <person name="Goicoechea J.L."/>
            <person name="Lee S.J."/>
            <person name="Angelova A."/>
            <person name="Kudrna D."/>
            <person name="Luo M."/>
            <person name="Affourtit J."/>
            <person name="Desany B."/>
            <person name="Knight J."/>
            <person name="Niazi F."/>
            <person name="Egholm M."/>
            <person name="Wing R.A."/>
        </authorList>
    </citation>
    <scope>NUCLEOTIDE SEQUENCE [LARGE SCALE GENOMIC DNA]</scope>
    <source>
        <strain evidence="2">cv. IRGC 105608</strain>
    </source>
</reference>
<protein>
    <submittedName>
        <fullName evidence="2">Uncharacterized protein</fullName>
    </submittedName>
</protein>
<dbReference type="HOGENOM" id="CLU_1520122_0_0_1"/>
<dbReference type="PaxDb" id="65489-OBART10G06130.1"/>
<evidence type="ECO:0000313" key="2">
    <source>
        <dbReference type="EnsemblPlants" id="OBART10G06130.1"/>
    </source>
</evidence>
<evidence type="ECO:0000256" key="1">
    <source>
        <dbReference type="SAM" id="MobiDB-lite"/>
    </source>
</evidence>
<sequence>MGAAQTRLTPVARTRPPPPSSGVEDAAADDELQRGGRGRQQAPAWSMRTRSPATSSDVDRGRGRMRLPVTRFGFSDEGPDLQWDQRSATKPTGEGPQQSWGTGGGRTGRPRGWSRRWALTAAPWMADGGAGTLGGNLTTTSLAAASSTVAPHAGLVAAATSSAVRASHHAEACRRSP</sequence>
<feature type="compositionally biased region" description="Polar residues" evidence="1">
    <location>
        <begin position="84"/>
        <end position="98"/>
    </location>
</feature>